<keyword evidence="10" id="KW-0378">Hydrolase</keyword>
<dbReference type="InterPro" id="IPR036640">
    <property type="entry name" value="ABC1_TM_sf"/>
</dbReference>
<reference evidence="10" key="1">
    <citation type="journal article" date="2020" name="Stud. Mycol.">
        <title>101 Dothideomycetes genomes: a test case for predicting lifestyles and emergence of pathogens.</title>
        <authorList>
            <person name="Haridas S."/>
            <person name="Albert R."/>
            <person name="Binder M."/>
            <person name="Bloem J."/>
            <person name="Labutti K."/>
            <person name="Salamov A."/>
            <person name="Andreopoulos B."/>
            <person name="Baker S."/>
            <person name="Barry K."/>
            <person name="Bills G."/>
            <person name="Bluhm B."/>
            <person name="Cannon C."/>
            <person name="Castanera R."/>
            <person name="Culley D."/>
            <person name="Daum C."/>
            <person name="Ezra D."/>
            <person name="Gonzalez J."/>
            <person name="Henrissat B."/>
            <person name="Kuo A."/>
            <person name="Liang C."/>
            <person name="Lipzen A."/>
            <person name="Lutzoni F."/>
            <person name="Magnuson J."/>
            <person name="Mondo S."/>
            <person name="Nolan M."/>
            <person name="Ohm R."/>
            <person name="Pangilinan J."/>
            <person name="Park H.-J."/>
            <person name="Ramirez L."/>
            <person name="Alfaro M."/>
            <person name="Sun H."/>
            <person name="Tritt A."/>
            <person name="Yoshinaga Y."/>
            <person name="Zwiers L.-H."/>
            <person name="Turgeon B."/>
            <person name="Goodwin S."/>
            <person name="Spatafora J."/>
            <person name="Crous P."/>
            <person name="Grigoriev I."/>
        </authorList>
    </citation>
    <scope>NUCLEOTIDE SEQUENCE</scope>
    <source>
        <strain evidence="10">CBS 627.86</strain>
    </source>
</reference>
<accession>A0A6A5Z450</accession>
<dbReference type="InterPro" id="IPR003439">
    <property type="entry name" value="ABC_transporter-like_ATP-bd"/>
</dbReference>
<evidence type="ECO:0000256" key="8">
    <source>
        <dbReference type="ARBA" id="ARBA00024363"/>
    </source>
</evidence>
<feature type="domain" description="ABC transporter" evidence="9">
    <location>
        <begin position="56"/>
        <end position="290"/>
    </location>
</feature>
<evidence type="ECO:0000256" key="4">
    <source>
        <dbReference type="ARBA" id="ARBA00022741"/>
    </source>
</evidence>
<comment type="similarity">
    <text evidence="8">Belongs to the ABC transporter superfamily. ABCB family. Heavy Metal importer (TC 3.A.1.210) subfamily.</text>
</comment>
<keyword evidence="6" id="KW-1133">Transmembrane helix</keyword>
<evidence type="ECO:0000313" key="11">
    <source>
        <dbReference type="Proteomes" id="UP000799770"/>
    </source>
</evidence>
<evidence type="ECO:0000256" key="7">
    <source>
        <dbReference type="ARBA" id="ARBA00023136"/>
    </source>
</evidence>
<dbReference type="PANTHER" id="PTHR24221">
    <property type="entry name" value="ATP-BINDING CASSETTE SUB-FAMILY B"/>
    <property type="match status" value="1"/>
</dbReference>
<dbReference type="PANTHER" id="PTHR24221:SF503">
    <property type="entry name" value="MITOCHONDRIAL POTASSIUM CHANNEL ATP-BINDING SUBUNIT"/>
    <property type="match status" value="1"/>
</dbReference>
<dbReference type="Proteomes" id="UP000799770">
    <property type="component" value="Unassembled WGS sequence"/>
</dbReference>
<dbReference type="SMART" id="SM00382">
    <property type="entry name" value="AAA"/>
    <property type="match status" value="1"/>
</dbReference>
<dbReference type="InterPro" id="IPR027417">
    <property type="entry name" value="P-loop_NTPase"/>
</dbReference>
<keyword evidence="3" id="KW-0812">Transmembrane</keyword>
<sequence length="315" mass="34245">MDCVGVQSSGARTHTNGSLLCLSTQNDFSNYSILHTKPTVTDAESSRELVIKGGNVNFEKVCFAYDERRPLLGGISSVAEAGKTLAFVGKTGSGKSTILNLLHRYYDIKDGSITIDDQDIHGVTLSSLRANIGIVPQKPEMFHRSILENIRYARLNAKDEEIYEVCMAAAIHDRITTFPDGYNTKVGERGVRLSGGELQRIAIARVLLRSPKIVILDEATSAVDTATEAVIQESIEKLSSGRTTIVVAHRLSTIVRAHNIIVLDDGKIVEQGTHAELIIKKGKYAELWKQQTAIAKQDEGAADTSCDAVPARLAV</sequence>
<comment type="subcellular location">
    <subcellularLocation>
        <location evidence="1">Membrane</location>
        <topology evidence="1">Multi-pass membrane protein</topology>
    </subcellularLocation>
</comment>
<dbReference type="Gene3D" id="3.40.50.300">
    <property type="entry name" value="P-loop containing nucleotide triphosphate hydrolases"/>
    <property type="match status" value="1"/>
</dbReference>
<evidence type="ECO:0000256" key="5">
    <source>
        <dbReference type="ARBA" id="ARBA00022840"/>
    </source>
</evidence>
<dbReference type="GO" id="GO:0005524">
    <property type="term" value="F:ATP binding"/>
    <property type="evidence" value="ECO:0007669"/>
    <property type="project" value="UniProtKB-KW"/>
</dbReference>
<dbReference type="SUPFAM" id="SSF52540">
    <property type="entry name" value="P-loop containing nucleoside triphosphate hydrolases"/>
    <property type="match status" value="1"/>
</dbReference>
<evidence type="ECO:0000256" key="6">
    <source>
        <dbReference type="ARBA" id="ARBA00022989"/>
    </source>
</evidence>
<keyword evidence="5" id="KW-0067">ATP-binding</keyword>
<dbReference type="Pfam" id="PF00005">
    <property type="entry name" value="ABC_tran"/>
    <property type="match status" value="1"/>
</dbReference>
<gene>
    <name evidence="10" type="ORF">BDV96DRAFT_601397</name>
</gene>
<evidence type="ECO:0000256" key="2">
    <source>
        <dbReference type="ARBA" id="ARBA00022448"/>
    </source>
</evidence>
<evidence type="ECO:0000259" key="9">
    <source>
        <dbReference type="PROSITE" id="PS50893"/>
    </source>
</evidence>
<dbReference type="AlphaFoldDB" id="A0A6A5Z450"/>
<dbReference type="OrthoDB" id="6500128at2759"/>
<evidence type="ECO:0000256" key="1">
    <source>
        <dbReference type="ARBA" id="ARBA00004141"/>
    </source>
</evidence>
<keyword evidence="2" id="KW-0813">Transport</keyword>
<keyword evidence="7" id="KW-0472">Membrane</keyword>
<keyword evidence="4" id="KW-0547">Nucleotide-binding</keyword>
<dbReference type="InterPro" id="IPR039421">
    <property type="entry name" value="Type_1_exporter"/>
</dbReference>
<proteinExistence type="inferred from homology"/>
<dbReference type="PROSITE" id="PS50893">
    <property type="entry name" value="ABC_TRANSPORTER_2"/>
    <property type="match status" value="1"/>
</dbReference>
<organism evidence="10 11">
    <name type="scientific">Lophiotrema nucula</name>
    <dbReference type="NCBI Taxonomy" id="690887"/>
    <lineage>
        <taxon>Eukaryota</taxon>
        <taxon>Fungi</taxon>
        <taxon>Dikarya</taxon>
        <taxon>Ascomycota</taxon>
        <taxon>Pezizomycotina</taxon>
        <taxon>Dothideomycetes</taxon>
        <taxon>Pleosporomycetidae</taxon>
        <taxon>Pleosporales</taxon>
        <taxon>Lophiotremataceae</taxon>
        <taxon>Lophiotrema</taxon>
    </lineage>
</organism>
<dbReference type="EMBL" id="ML977328">
    <property type="protein sequence ID" value="KAF2113208.1"/>
    <property type="molecule type" value="Genomic_DNA"/>
</dbReference>
<dbReference type="GO" id="GO:0042626">
    <property type="term" value="F:ATPase-coupled transmembrane transporter activity"/>
    <property type="evidence" value="ECO:0007669"/>
    <property type="project" value="TreeGrafter"/>
</dbReference>
<protein>
    <submittedName>
        <fullName evidence="10">P-loop containing nucleoside triphosphate hydrolase protein</fullName>
    </submittedName>
</protein>
<dbReference type="InterPro" id="IPR003593">
    <property type="entry name" value="AAA+_ATPase"/>
</dbReference>
<dbReference type="FunFam" id="3.40.50.300:FF:000287">
    <property type="entry name" value="Multidrug ABC transporter ATP-binding protein"/>
    <property type="match status" value="1"/>
</dbReference>
<dbReference type="InterPro" id="IPR017871">
    <property type="entry name" value="ABC_transporter-like_CS"/>
</dbReference>
<keyword evidence="11" id="KW-1185">Reference proteome</keyword>
<dbReference type="GO" id="GO:0016020">
    <property type="term" value="C:membrane"/>
    <property type="evidence" value="ECO:0007669"/>
    <property type="project" value="UniProtKB-SubCell"/>
</dbReference>
<dbReference type="PROSITE" id="PS00211">
    <property type="entry name" value="ABC_TRANSPORTER_1"/>
    <property type="match status" value="1"/>
</dbReference>
<dbReference type="Gene3D" id="1.20.1560.10">
    <property type="entry name" value="ABC transporter type 1, transmembrane domain"/>
    <property type="match status" value="1"/>
</dbReference>
<evidence type="ECO:0000256" key="3">
    <source>
        <dbReference type="ARBA" id="ARBA00022692"/>
    </source>
</evidence>
<name>A0A6A5Z450_9PLEO</name>
<dbReference type="GO" id="GO:0016887">
    <property type="term" value="F:ATP hydrolysis activity"/>
    <property type="evidence" value="ECO:0007669"/>
    <property type="project" value="InterPro"/>
</dbReference>
<evidence type="ECO:0000313" key="10">
    <source>
        <dbReference type="EMBL" id="KAF2113208.1"/>
    </source>
</evidence>